<keyword evidence="6" id="KW-0804">Transcription</keyword>
<dbReference type="PRINTS" id="PR01727">
    <property type="entry name" value="DNABINDINGHU"/>
</dbReference>
<keyword evidence="7" id="KW-0233">DNA recombination</keyword>
<comment type="caution">
    <text evidence="9">The sequence shown here is derived from an EMBL/GenBank/DDBJ whole genome shotgun (WGS) entry which is preliminary data.</text>
</comment>
<dbReference type="GO" id="GO:0006355">
    <property type="term" value="P:regulation of DNA-templated transcription"/>
    <property type="evidence" value="ECO:0007669"/>
    <property type="project" value="InterPro"/>
</dbReference>
<name>A0A5A9X5A6_9BACT</name>
<dbReference type="Pfam" id="PF00216">
    <property type="entry name" value="Bac_DNA_binding"/>
    <property type="match status" value="1"/>
</dbReference>
<keyword evidence="5" id="KW-0238">DNA-binding</keyword>
<dbReference type="CDD" id="cd13835">
    <property type="entry name" value="IHF_A"/>
    <property type="match status" value="1"/>
</dbReference>
<evidence type="ECO:0000256" key="7">
    <source>
        <dbReference type="ARBA" id="ARBA00023172"/>
    </source>
</evidence>
<keyword evidence="3" id="KW-0810">Translation regulation</keyword>
<keyword evidence="4" id="KW-0805">Transcription regulation</keyword>
<sequence length="93" mass="10317">MTKATLSDIVSERLGVSKIEAVDYVEHVIEIIKETLESGESVKVSGFGNFQVKSKSPRRGRNPQTGDDLTIDARKVVSFKASTLLRNHINDEE</sequence>
<organism evidence="9 10">
    <name type="scientific">Oryzomonas rubra</name>
    <dbReference type="NCBI Taxonomy" id="2509454"/>
    <lineage>
        <taxon>Bacteria</taxon>
        <taxon>Pseudomonadati</taxon>
        <taxon>Thermodesulfobacteriota</taxon>
        <taxon>Desulfuromonadia</taxon>
        <taxon>Geobacterales</taxon>
        <taxon>Geobacteraceae</taxon>
        <taxon>Oryzomonas</taxon>
    </lineage>
</organism>
<dbReference type="GO" id="GO:0006417">
    <property type="term" value="P:regulation of translation"/>
    <property type="evidence" value="ECO:0007669"/>
    <property type="project" value="UniProtKB-KW"/>
</dbReference>
<dbReference type="GO" id="GO:0009893">
    <property type="term" value="P:positive regulation of metabolic process"/>
    <property type="evidence" value="ECO:0007669"/>
    <property type="project" value="UniProtKB-ARBA"/>
</dbReference>
<dbReference type="InterPro" id="IPR005684">
    <property type="entry name" value="IHF_alpha"/>
</dbReference>
<dbReference type="AlphaFoldDB" id="A0A5A9X5A6"/>
<dbReference type="GO" id="GO:0003677">
    <property type="term" value="F:DNA binding"/>
    <property type="evidence" value="ECO:0007669"/>
    <property type="project" value="UniProtKB-KW"/>
</dbReference>
<evidence type="ECO:0000313" key="10">
    <source>
        <dbReference type="Proteomes" id="UP000324298"/>
    </source>
</evidence>
<evidence type="ECO:0000256" key="6">
    <source>
        <dbReference type="ARBA" id="ARBA00023163"/>
    </source>
</evidence>
<protein>
    <recommendedName>
        <fullName evidence="2">Integration host factor subunit alpha</fullName>
    </recommendedName>
</protein>
<evidence type="ECO:0000256" key="5">
    <source>
        <dbReference type="ARBA" id="ARBA00023125"/>
    </source>
</evidence>
<dbReference type="OrthoDB" id="9797747at2"/>
<proteinExistence type="inferred from homology"/>
<dbReference type="PANTHER" id="PTHR33175">
    <property type="entry name" value="DNA-BINDING PROTEIN HU"/>
    <property type="match status" value="1"/>
</dbReference>
<keyword evidence="10" id="KW-1185">Reference proteome</keyword>
<evidence type="ECO:0000256" key="2">
    <source>
        <dbReference type="ARBA" id="ARBA00018329"/>
    </source>
</evidence>
<evidence type="ECO:0000256" key="4">
    <source>
        <dbReference type="ARBA" id="ARBA00023015"/>
    </source>
</evidence>
<comment type="similarity">
    <text evidence="1 8">Belongs to the bacterial histone-like protein family.</text>
</comment>
<dbReference type="SMART" id="SM00411">
    <property type="entry name" value="BHL"/>
    <property type="match status" value="1"/>
</dbReference>
<reference evidence="9 10" key="1">
    <citation type="submission" date="2019-04" db="EMBL/GenBank/DDBJ databases">
        <title>Geobacter ruber sp. nov., ferric-reducing bacteria isolated from paddy soil.</title>
        <authorList>
            <person name="Xu Z."/>
            <person name="Masuda Y."/>
            <person name="Itoh H."/>
            <person name="Senoo K."/>
        </authorList>
    </citation>
    <scope>NUCLEOTIDE SEQUENCE [LARGE SCALE GENOMIC DNA]</scope>
    <source>
        <strain evidence="9 10">Red88</strain>
    </source>
</reference>
<dbReference type="GO" id="GO:0030527">
    <property type="term" value="F:structural constituent of chromatin"/>
    <property type="evidence" value="ECO:0007669"/>
    <property type="project" value="InterPro"/>
</dbReference>
<evidence type="ECO:0000256" key="8">
    <source>
        <dbReference type="RuleBase" id="RU003939"/>
    </source>
</evidence>
<dbReference type="GO" id="GO:0005829">
    <property type="term" value="C:cytosol"/>
    <property type="evidence" value="ECO:0007669"/>
    <property type="project" value="TreeGrafter"/>
</dbReference>
<dbReference type="InterPro" id="IPR000119">
    <property type="entry name" value="Hist_DNA-bd"/>
</dbReference>
<accession>A0A5A9X5A6</accession>
<dbReference type="Proteomes" id="UP000324298">
    <property type="component" value="Unassembled WGS sequence"/>
</dbReference>
<dbReference type="InterPro" id="IPR020816">
    <property type="entry name" value="Histone-like_DNA-bd_CS"/>
</dbReference>
<evidence type="ECO:0000256" key="1">
    <source>
        <dbReference type="ARBA" id="ARBA00010529"/>
    </source>
</evidence>
<dbReference type="NCBIfam" id="NF001401">
    <property type="entry name" value="PRK00285.1"/>
    <property type="match status" value="1"/>
</dbReference>
<dbReference type="GO" id="GO:0006310">
    <property type="term" value="P:DNA recombination"/>
    <property type="evidence" value="ECO:0007669"/>
    <property type="project" value="UniProtKB-KW"/>
</dbReference>
<evidence type="ECO:0000256" key="3">
    <source>
        <dbReference type="ARBA" id="ARBA00022845"/>
    </source>
</evidence>
<evidence type="ECO:0000313" key="9">
    <source>
        <dbReference type="EMBL" id="KAA0888180.1"/>
    </source>
</evidence>
<dbReference type="PROSITE" id="PS00045">
    <property type="entry name" value="HISTONE_LIKE"/>
    <property type="match status" value="1"/>
</dbReference>
<dbReference type="EMBL" id="SRSD01000012">
    <property type="protein sequence ID" value="KAA0888180.1"/>
    <property type="molecule type" value="Genomic_DNA"/>
</dbReference>
<dbReference type="Gene3D" id="4.10.520.10">
    <property type="entry name" value="IHF-like DNA-binding proteins"/>
    <property type="match status" value="1"/>
</dbReference>
<dbReference type="InterPro" id="IPR010992">
    <property type="entry name" value="IHF-like_DNA-bd_dom_sf"/>
</dbReference>
<dbReference type="SUPFAM" id="SSF47729">
    <property type="entry name" value="IHF-like DNA-binding proteins"/>
    <property type="match status" value="1"/>
</dbReference>
<gene>
    <name evidence="9" type="ORF">ET418_16815</name>
</gene>
<dbReference type="PANTHER" id="PTHR33175:SF2">
    <property type="entry name" value="INTEGRATION HOST FACTOR SUBUNIT ALPHA"/>
    <property type="match status" value="1"/>
</dbReference>